<feature type="non-terminal residue" evidence="1">
    <location>
        <position position="1"/>
    </location>
</feature>
<gene>
    <name evidence="1" type="ORF">POSPLADRAFT_1104071</name>
</gene>
<proteinExistence type="predicted"/>
<dbReference type="Proteomes" id="UP000194127">
    <property type="component" value="Unassembled WGS sequence"/>
</dbReference>
<dbReference type="EMBL" id="KZ110597">
    <property type="protein sequence ID" value="OSX62216.1"/>
    <property type="molecule type" value="Genomic_DNA"/>
</dbReference>
<evidence type="ECO:0000313" key="1">
    <source>
        <dbReference type="EMBL" id="OSX62216.1"/>
    </source>
</evidence>
<reference evidence="1 2" key="1">
    <citation type="submission" date="2017-04" db="EMBL/GenBank/DDBJ databases">
        <title>Genome Sequence of the Model Brown-Rot Fungus Postia placenta SB12.</title>
        <authorList>
            <consortium name="DOE Joint Genome Institute"/>
            <person name="Gaskell J."/>
            <person name="Kersten P."/>
            <person name="Larrondo L.F."/>
            <person name="Canessa P."/>
            <person name="Martinez D."/>
            <person name="Hibbett D."/>
            <person name="Schmoll M."/>
            <person name="Kubicek C.P."/>
            <person name="Martinez A.T."/>
            <person name="Yadav J."/>
            <person name="Master E."/>
            <person name="Magnuson J.K."/>
            <person name="James T."/>
            <person name="Yaver D."/>
            <person name="Berka R."/>
            <person name="Labutti K."/>
            <person name="Lipzen A."/>
            <person name="Aerts A."/>
            <person name="Barry K."/>
            <person name="Henrissat B."/>
            <person name="Blanchette R."/>
            <person name="Grigoriev I."/>
            <person name="Cullen D."/>
        </authorList>
    </citation>
    <scope>NUCLEOTIDE SEQUENCE [LARGE SCALE GENOMIC DNA]</scope>
    <source>
        <strain evidence="1 2">MAD-698-R-SB12</strain>
    </source>
</reference>
<dbReference type="AlphaFoldDB" id="A0A1X6N176"/>
<dbReference type="GeneID" id="36328201"/>
<name>A0A1X6N176_9APHY</name>
<evidence type="ECO:0000313" key="2">
    <source>
        <dbReference type="Proteomes" id="UP000194127"/>
    </source>
</evidence>
<feature type="non-terminal residue" evidence="1">
    <location>
        <position position="152"/>
    </location>
</feature>
<keyword evidence="2" id="KW-1185">Reference proteome</keyword>
<accession>A0A1X6N176</accession>
<sequence length="152" mass="15654">VLCFPLADGAEALGGETTVPSSCGEQCTPSGTCARATERAPSRGAEDAGHWSDRRCCFSAQRLDAGASGGVATLSAGSAAGCVKGAVVTGAIACRQRADRARRAGVRTWWVVLARGMLTAFAGTSANARNGNTRYCAPGQHPLWQCAPLRTR</sequence>
<organism evidence="1 2">
    <name type="scientific">Postia placenta MAD-698-R-SB12</name>
    <dbReference type="NCBI Taxonomy" id="670580"/>
    <lineage>
        <taxon>Eukaryota</taxon>
        <taxon>Fungi</taxon>
        <taxon>Dikarya</taxon>
        <taxon>Basidiomycota</taxon>
        <taxon>Agaricomycotina</taxon>
        <taxon>Agaricomycetes</taxon>
        <taxon>Polyporales</taxon>
        <taxon>Adustoporiaceae</taxon>
        <taxon>Rhodonia</taxon>
    </lineage>
</organism>
<dbReference type="RefSeq" id="XP_024339010.1">
    <property type="nucleotide sequence ID" value="XM_024483252.1"/>
</dbReference>
<protein>
    <submittedName>
        <fullName evidence="1">Uncharacterized protein</fullName>
    </submittedName>
</protein>